<dbReference type="EMBL" id="CAJNRE010000135">
    <property type="protein sequence ID" value="CAF1920967.1"/>
    <property type="molecule type" value="Genomic_DNA"/>
</dbReference>
<comment type="caution">
    <text evidence="3">The sequence shown here is derived from an EMBL/GenBank/DDBJ whole genome shotgun (WGS) entry which is preliminary data.</text>
</comment>
<feature type="transmembrane region" description="Helical" evidence="1">
    <location>
        <begin position="16"/>
        <end position="42"/>
    </location>
</feature>
<dbReference type="Pfam" id="PF16054">
    <property type="entry name" value="TMEM72"/>
    <property type="match status" value="1"/>
</dbReference>
<keyword evidence="1" id="KW-0472">Membrane</keyword>
<dbReference type="PANTHER" id="PTHR28474:SF1">
    <property type="entry name" value="TRANSMEMBRANE PROTEIN 72"/>
    <property type="match status" value="1"/>
</dbReference>
<feature type="transmembrane region" description="Helical" evidence="1">
    <location>
        <begin position="88"/>
        <end position="115"/>
    </location>
</feature>
<dbReference type="Proteomes" id="UP000663824">
    <property type="component" value="Unassembled WGS sequence"/>
</dbReference>
<dbReference type="InterPro" id="IPR032055">
    <property type="entry name" value="TMEM72"/>
</dbReference>
<evidence type="ECO:0000313" key="4">
    <source>
        <dbReference type="EMBL" id="CAF1920967.1"/>
    </source>
</evidence>
<evidence type="ECO:0000313" key="12">
    <source>
        <dbReference type="Proteomes" id="UP000663866"/>
    </source>
</evidence>
<dbReference type="EMBL" id="CAJNRG010014945">
    <property type="protein sequence ID" value="CAF2159794.1"/>
    <property type="molecule type" value="Genomic_DNA"/>
</dbReference>
<evidence type="ECO:0000313" key="6">
    <source>
        <dbReference type="EMBL" id="CAF2159794.1"/>
    </source>
</evidence>
<dbReference type="Proteomes" id="UP000663866">
    <property type="component" value="Unassembled WGS sequence"/>
</dbReference>
<accession>A0A815MFV2</accession>
<evidence type="ECO:0000313" key="7">
    <source>
        <dbReference type="EMBL" id="CAF3776029.1"/>
    </source>
</evidence>
<evidence type="ECO:0000313" key="10">
    <source>
        <dbReference type="EMBL" id="CAF3988497.1"/>
    </source>
</evidence>
<name>A0A815MFV2_9BILA</name>
<dbReference type="Proteomes" id="UP000663887">
    <property type="component" value="Unassembled WGS sequence"/>
</dbReference>
<evidence type="ECO:0008006" key="13">
    <source>
        <dbReference type="Google" id="ProtNLM"/>
    </source>
</evidence>
<keyword evidence="12" id="KW-1185">Reference proteome</keyword>
<dbReference type="EMBL" id="CAJNRF010008530">
    <property type="protein sequence ID" value="CAF2102334.1"/>
    <property type="molecule type" value="Genomic_DNA"/>
</dbReference>
<evidence type="ECO:0000313" key="8">
    <source>
        <dbReference type="EMBL" id="CAF3901837.1"/>
    </source>
</evidence>
<evidence type="ECO:0000313" key="5">
    <source>
        <dbReference type="EMBL" id="CAF2102334.1"/>
    </source>
</evidence>
<dbReference type="EMBL" id="CAJOBH010004398">
    <property type="protein sequence ID" value="CAF3988497.1"/>
    <property type="molecule type" value="Genomic_DNA"/>
</dbReference>
<dbReference type="Proteomes" id="UP000663842">
    <property type="component" value="Unassembled WGS sequence"/>
</dbReference>
<evidence type="ECO:0000313" key="3">
    <source>
        <dbReference type="EMBL" id="CAF1422348.1"/>
    </source>
</evidence>
<dbReference type="Proteomes" id="UP000663856">
    <property type="component" value="Unassembled WGS sequence"/>
</dbReference>
<reference evidence="3" key="1">
    <citation type="submission" date="2021-02" db="EMBL/GenBank/DDBJ databases">
        <authorList>
            <person name="Nowell W R."/>
        </authorList>
    </citation>
    <scope>NUCLEOTIDE SEQUENCE</scope>
</reference>
<evidence type="ECO:0000313" key="2">
    <source>
        <dbReference type="EMBL" id="CAF1231781.1"/>
    </source>
</evidence>
<feature type="transmembrane region" description="Helical" evidence="1">
    <location>
        <begin position="54"/>
        <end position="76"/>
    </location>
</feature>
<dbReference type="Proteomes" id="UP000663855">
    <property type="component" value="Unassembled WGS sequence"/>
</dbReference>
<gene>
    <name evidence="10" type="ORF">BYL167_LOCUS13012</name>
    <name evidence="3" type="ORF">CJN711_LOCUS23077</name>
    <name evidence="9" type="ORF">GIL414_LOCUS9667</name>
    <name evidence="2" type="ORF">KQP761_LOCUS1342</name>
    <name evidence="4" type="ORF">MBJ925_LOCUS2057</name>
    <name evidence="8" type="ORF">OVN521_LOCUS9553</name>
    <name evidence="7" type="ORF">UXM345_LOCUS3413</name>
    <name evidence="5" type="ORF">WKI299_LOCUS20462</name>
    <name evidence="6" type="ORF">XDN619_LOCUS30291</name>
</gene>
<protein>
    <recommendedName>
        <fullName evidence="13">Transmembrane protein 72</fullName>
    </recommendedName>
</protein>
<dbReference type="EMBL" id="CAJOBJ010003338">
    <property type="protein sequence ID" value="CAF3961825.1"/>
    <property type="molecule type" value="Genomic_DNA"/>
</dbReference>
<keyword evidence="1" id="KW-1133">Transmembrane helix</keyword>
<proteinExistence type="predicted"/>
<dbReference type="EMBL" id="CAJNOV010010806">
    <property type="protein sequence ID" value="CAF1422348.1"/>
    <property type="molecule type" value="Genomic_DNA"/>
</dbReference>
<dbReference type="Proteomes" id="UP000681967">
    <property type="component" value="Unassembled WGS sequence"/>
</dbReference>
<evidence type="ECO:0000256" key="1">
    <source>
        <dbReference type="SAM" id="Phobius"/>
    </source>
</evidence>
<dbReference type="EMBL" id="CAJOBG010001168">
    <property type="protein sequence ID" value="CAF3901837.1"/>
    <property type="molecule type" value="Genomic_DNA"/>
</dbReference>
<keyword evidence="1" id="KW-0812">Transmembrane</keyword>
<evidence type="ECO:0000313" key="11">
    <source>
        <dbReference type="Proteomes" id="UP000663855"/>
    </source>
</evidence>
<evidence type="ECO:0000313" key="9">
    <source>
        <dbReference type="EMBL" id="CAF3961825.1"/>
    </source>
</evidence>
<feature type="transmembrane region" description="Helical" evidence="1">
    <location>
        <begin position="127"/>
        <end position="143"/>
    </location>
</feature>
<dbReference type="PANTHER" id="PTHR28474">
    <property type="entry name" value="TRANSMEMBRANE PROTEIN 72"/>
    <property type="match status" value="1"/>
</dbReference>
<dbReference type="OrthoDB" id="9999351at2759"/>
<dbReference type="Proteomes" id="UP000681720">
    <property type="component" value="Unassembled WGS sequence"/>
</dbReference>
<dbReference type="Proteomes" id="UP000663834">
    <property type="component" value="Unassembled WGS sequence"/>
</dbReference>
<organism evidence="3 11">
    <name type="scientific">Rotaria magnacalcarata</name>
    <dbReference type="NCBI Taxonomy" id="392030"/>
    <lineage>
        <taxon>Eukaryota</taxon>
        <taxon>Metazoa</taxon>
        <taxon>Spiralia</taxon>
        <taxon>Gnathifera</taxon>
        <taxon>Rotifera</taxon>
        <taxon>Eurotatoria</taxon>
        <taxon>Bdelloidea</taxon>
        <taxon>Philodinida</taxon>
        <taxon>Philodinidae</taxon>
        <taxon>Rotaria</taxon>
    </lineage>
</organism>
<dbReference type="EMBL" id="CAJNOW010000087">
    <property type="protein sequence ID" value="CAF1231781.1"/>
    <property type="molecule type" value="Genomic_DNA"/>
</dbReference>
<dbReference type="AlphaFoldDB" id="A0A815MFV2"/>
<dbReference type="EMBL" id="CAJOBF010000221">
    <property type="protein sequence ID" value="CAF3776029.1"/>
    <property type="molecule type" value="Genomic_DNA"/>
</dbReference>
<sequence length="202" mass="22891">MKIDDEYFATHQRRGCIFIFITALARICGIITLAGLILATYLEWIAAASWDFRIYVTVATVIVAYLELLWILDKCITCCICCFRSEACFYWACCIPIDNWVKTIIYIGLSLPFFIPTWLSTVVRTDIKTAGALLIFTGLLYFLKSFKYKRMDTDGLHEENQLVSETNSTSLPSISTQTSIVGINSDSLSCTFPVEQETNKTH</sequence>